<dbReference type="GO" id="GO:0008270">
    <property type="term" value="F:zinc ion binding"/>
    <property type="evidence" value="ECO:0007669"/>
    <property type="project" value="UniProtKB-KW"/>
</dbReference>
<sequence length="291" mass="33867">MFDSKGEDDMVECPYNKLHRMLRKRLAKHLIKCRVYYRDVELQKCPFNNTHLVPDPEFINHVNNCPDRKLITQHKFVVEPKLDDRPKQKPVETDENWDSIEVEDYDPKKYLKSAPVLRRPDGICPSERREFIKNERKRLGYDESVTDSDRPSYSGNSYKCRKSEERECTPPPPPIIENWPSSDRNDTTSTSLSVPFTASRRFSSSSDEQTYPSLTSSTELSPFRRRSRQKSPIPCEISNASHKNDEYGEQDNGSSLSNFRIRHLNGIRCEESPAPSSSGQSPLEHKRRRRC</sequence>
<dbReference type="SUPFAM" id="SSF57667">
    <property type="entry name" value="beta-beta-alpha zinc fingers"/>
    <property type="match status" value="1"/>
</dbReference>
<dbReference type="EnsemblMetazoa" id="GBRI010080-RA">
    <property type="protein sequence ID" value="GBRI010080-PA"/>
    <property type="gene ID" value="GBRI010080"/>
</dbReference>
<dbReference type="PANTHER" id="PTHR21402:SF14">
    <property type="entry name" value="GAMETOCYTE-SPECIFIC FACTOR 1 HOMOLOG"/>
    <property type="match status" value="1"/>
</dbReference>
<keyword evidence="3" id="KW-0862">Zinc</keyword>
<evidence type="ECO:0000256" key="2">
    <source>
        <dbReference type="ARBA" id="ARBA00022771"/>
    </source>
</evidence>
<keyword evidence="2" id="KW-0863">Zinc-finger</keyword>
<dbReference type="PROSITE" id="PS51800">
    <property type="entry name" value="ZF_CHHC_U11_48K"/>
    <property type="match status" value="2"/>
</dbReference>
<dbReference type="VEuPathDB" id="VectorBase:GBRI010080"/>
<accession>A0A1A9W8I0</accession>
<dbReference type="Proteomes" id="UP000091820">
    <property type="component" value="Unassembled WGS sequence"/>
</dbReference>
<evidence type="ECO:0000259" key="5">
    <source>
        <dbReference type="PROSITE" id="PS51800"/>
    </source>
</evidence>
<organism evidence="6 7">
    <name type="scientific">Glossina brevipalpis</name>
    <dbReference type="NCBI Taxonomy" id="37001"/>
    <lineage>
        <taxon>Eukaryota</taxon>
        <taxon>Metazoa</taxon>
        <taxon>Ecdysozoa</taxon>
        <taxon>Arthropoda</taxon>
        <taxon>Hexapoda</taxon>
        <taxon>Insecta</taxon>
        <taxon>Pterygota</taxon>
        <taxon>Neoptera</taxon>
        <taxon>Endopterygota</taxon>
        <taxon>Diptera</taxon>
        <taxon>Brachycera</taxon>
        <taxon>Muscomorpha</taxon>
        <taxon>Hippoboscoidea</taxon>
        <taxon>Glossinidae</taxon>
        <taxon>Glossina</taxon>
    </lineage>
</organism>
<keyword evidence="7" id="KW-1185">Reference proteome</keyword>
<protein>
    <recommendedName>
        <fullName evidence="5">CHHC U11-48K-type domain-containing protein</fullName>
    </recommendedName>
</protein>
<dbReference type="InterPro" id="IPR022776">
    <property type="entry name" value="TRM13/UPF0224_CHHC_Znf_dom"/>
</dbReference>
<dbReference type="PANTHER" id="PTHR21402">
    <property type="entry name" value="GAMETOCYTE SPECIFIC FACTOR 1-RELATED"/>
    <property type="match status" value="1"/>
</dbReference>
<feature type="region of interest" description="Disordered" evidence="4">
    <location>
        <begin position="142"/>
        <end position="291"/>
    </location>
</feature>
<keyword evidence="1" id="KW-0479">Metal-binding</keyword>
<feature type="domain" description="CHHC U11-48K-type" evidence="5">
    <location>
        <begin position="42"/>
        <end position="69"/>
    </location>
</feature>
<dbReference type="Pfam" id="PF05253">
    <property type="entry name" value="zf-U11-48K"/>
    <property type="match status" value="1"/>
</dbReference>
<evidence type="ECO:0000256" key="1">
    <source>
        <dbReference type="ARBA" id="ARBA00022723"/>
    </source>
</evidence>
<name>A0A1A9W8I0_9MUSC</name>
<feature type="domain" description="CHHC U11-48K-type" evidence="5">
    <location>
        <begin position="10"/>
        <end position="37"/>
    </location>
</feature>
<dbReference type="InterPro" id="IPR036236">
    <property type="entry name" value="Znf_C2H2_sf"/>
</dbReference>
<evidence type="ECO:0000313" key="6">
    <source>
        <dbReference type="EnsemblMetazoa" id="GBRI010080-PA"/>
    </source>
</evidence>
<evidence type="ECO:0000256" key="3">
    <source>
        <dbReference type="ARBA" id="ARBA00022833"/>
    </source>
</evidence>
<proteinExistence type="predicted"/>
<reference evidence="6" key="2">
    <citation type="submission" date="2020-05" db="UniProtKB">
        <authorList>
            <consortium name="EnsemblMetazoa"/>
        </authorList>
    </citation>
    <scope>IDENTIFICATION</scope>
    <source>
        <strain evidence="6">IAEA</strain>
    </source>
</reference>
<dbReference type="InterPro" id="IPR051591">
    <property type="entry name" value="UPF0224_FAM112_RNA_Proc"/>
</dbReference>
<evidence type="ECO:0000313" key="7">
    <source>
        <dbReference type="Proteomes" id="UP000091820"/>
    </source>
</evidence>
<dbReference type="AlphaFoldDB" id="A0A1A9W8I0"/>
<reference evidence="7" key="1">
    <citation type="submission" date="2014-03" db="EMBL/GenBank/DDBJ databases">
        <authorList>
            <person name="Aksoy S."/>
            <person name="Warren W."/>
            <person name="Wilson R.K."/>
        </authorList>
    </citation>
    <scope>NUCLEOTIDE SEQUENCE [LARGE SCALE GENOMIC DNA]</scope>
    <source>
        <strain evidence="7">IAEA</strain>
    </source>
</reference>
<evidence type="ECO:0000256" key="4">
    <source>
        <dbReference type="SAM" id="MobiDB-lite"/>
    </source>
</evidence>
<feature type="compositionally biased region" description="Polar residues" evidence="4">
    <location>
        <begin position="179"/>
        <end position="220"/>
    </location>
</feature>